<dbReference type="InterPro" id="IPR043129">
    <property type="entry name" value="ATPase_NBD"/>
</dbReference>
<dbReference type="AlphaFoldDB" id="A0A6J8A730"/>
<proteinExistence type="inferred from homology"/>
<evidence type="ECO:0000256" key="2">
    <source>
        <dbReference type="ARBA" id="ARBA00022741"/>
    </source>
</evidence>
<evidence type="ECO:0000256" key="4">
    <source>
        <dbReference type="SAM" id="MobiDB-lite"/>
    </source>
</evidence>
<keyword evidence="2" id="KW-0547">Nucleotide-binding</keyword>
<dbReference type="Gene3D" id="3.30.420.40">
    <property type="match status" value="2"/>
</dbReference>
<dbReference type="CDD" id="cd10229">
    <property type="entry name" value="ASKHA_NBD_HSP70_HSPA12"/>
    <property type="match status" value="1"/>
</dbReference>
<dbReference type="InterPro" id="IPR013126">
    <property type="entry name" value="Hsp_70_fam"/>
</dbReference>
<dbReference type="PANTHER" id="PTHR14187">
    <property type="entry name" value="ALPHA KINASE/ELONGATION FACTOR 2 KINASE"/>
    <property type="match status" value="1"/>
</dbReference>
<dbReference type="OrthoDB" id="2963168at2759"/>
<dbReference type="EMBL" id="CACVKT020000784">
    <property type="protein sequence ID" value="CAC5363003.1"/>
    <property type="molecule type" value="Genomic_DNA"/>
</dbReference>
<dbReference type="SUPFAM" id="SSF53067">
    <property type="entry name" value="Actin-like ATPase domain"/>
    <property type="match status" value="2"/>
</dbReference>
<dbReference type="Proteomes" id="UP000507470">
    <property type="component" value="Unassembled WGS sequence"/>
</dbReference>
<sequence length="498" mass="55660">MNNEDGYGNQNVSKKFLQNLSKECIIEDITGKGATALDVFSLLIKALKDHFLNKIREQITEIQIGDIRWVLTVPAIWSDGAKQFMRSSAEKAGISSNRLRIALEPEAASIYCQYLPTEKLEGAEKGLTVTAIGTKYMVVDLGGGTVDITVHEKKNDGNLKEIYHASGADYGGTSVDREFFKLIESIIGTAAMNEFKGEYVESYLDLLRDFEIKKRNFDTETGDIKMVIPLTAFDEVCEKHLKKNFKSAIESSMFRTDIATKLGKICIKKETFISTFQQTIVGITELIGEILNKNGVDGLSQIILVGGFSECTLVKKEIKSTFPDKKVIIPTDSGMAVLKGAVIFGNKPDSISERIAKCTYGFSKRKKFDPQKHDRSHLEIVGGEKKCTRVFEPIVKRNEILPLGKKVTSIARCKPEENGLLTLRIYQSEKENPMYTDEDGCSVLGTITEQLTCAGISDKVKVKLIFGETEIRVKIKERATHKEERKNRDDITNKKHNS</sequence>
<evidence type="ECO:0000313" key="5">
    <source>
        <dbReference type="EMBL" id="CAC5363003.1"/>
    </source>
</evidence>
<organism evidence="5 6">
    <name type="scientific">Mytilus coruscus</name>
    <name type="common">Sea mussel</name>
    <dbReference type="NCBI Taxonomy" id="42192"/>
    <lineage>
        <taxon>Eukaryota</taxon>
        <taxon>Metazoa</taxon>
        <taxon>Spiralia</taxon>
        <taxon>Lophotrochozoa</taxon>
        <taxon>Mollusca</taxon>
        <taxon>Bivalvia</taxon>
        <taxon>Autobranchia</taxon>
        <taxon>Pteriomorphia</taxon>
        <taxon>Mytilida</taxon>
        <taxon>Mytiloidea</taxon>
        <taxon>Mytilidae</taxon>
        <taxon>Mytilinae</taxon>
        <taxon>Mytilus</taxon>
    </lineage>
</organism>
<dbReference type="Pfam" id="PF00012">
    <property type="entry name" value="HSP70"/>
    <property type="match status" value="1"/>
</dbReference>
<gene>
    <name evidence="5" type="ORF">MCOR_4578</name>
</gene>
<dbReference type="GO" id="GO:0005524">
    <property type="term" value="F:ATP binding"/>
    <property type="evidence" value="ECO:0007669"/>
    <property type="project" value="UniProtKB-KW"/>
</dbReference>
<comment type="similarity">
    <text evidence="1">Belongs to the heat shock protein 70 family.</text>
</comment>
<evidence type="ECO:0000313" key="6">
    <source>
        <dbReference type="Proteomes" id="UP000507470"/>
    </source>
</evidence>
<dbReference type="PANTHER" id="PTHR14187:SF5">
    <property type="entry name" value="HEAT SHOCK 70 KDA PROTEIN 12A"/>
    <property type="match status" value="1"/>
</dbReference>
<accession>A0A6J8A730</accession>
<name>A0A6J8A730_MYTCO</name>
<reference evidence="5 6" key="1">
    <citation type="submission" date="2020-06" db="EMBL/GenBank/DDBJ databases">
        <authorList>
            <person name="Li R."/>
            <person name="Bekaert M."/>
        </authorList>
    </citation>
    <scope>NUCLEOTIDE SEQUENCE [LARGE SCALE GENOMIC DNA]</scope>
    <source>
        <strain evidence="6">wild</strain>
    </source>
</reference>
<feature type="region of interest" description="Disordered" evidence="4">
    <location>
        <begin position="479"/>
        <end position="498"/>
    </location>
</feature>
<keyword evidence="3" id="KW-0067">ATP-binding</keyword>
<protein>
    <submittedName>
        <fullName evidence="5">Uncharacterized protein</fullName>
    </submittedName>
</protein>
<evidence type="ECO:0000256" key="3">
    <source>
        <dbReference type="ARBA" id="ARBA00022840"/>
    </source>
</evidence>
<dbReference type="GO" id="GO:0140662">
    <property type="term" value="F:ATP-dependent protein folding chaperone"/>
    <property type="evidence" value="ECO:0007669"/>
    <property type="project" value="InterPro"/>
</dbReference>
<keyword evidence="6" id="KW-1185">Reference proteome</keyword>
<evidence type="ECO:0000256" key="1">
    <source>
        <dbReference type="ARBA" id="ARBA00007381"/>
    </source>
</evidence>